<dbReference type="InterPro" id="IPR044005">
    <property type="entry name" value="DZR_2"/>
</dbReference>
<dbReference type="Gene3D" id="3.40.50.2020">
    <property type="match status" value="1"/>
</dbReference>
<evidence type="ECO:0000313" key="4">
    <source>
        <dbReference type="Proteomes" id="UP000193900"/>
    </source>
</evidence>
<dbReference type="RefSeq" id="WP_085878042.1">
    <property type="nucleotide sequence ID" value="NZ_FWFZ01000004.1"/>
</dbReference>
<organism evidence="3 4">
    <name type="scientific">Roseisalinus antarcticus</name>
    <dbReference type="NCBI Taxonomy" id="254357"/>
    <lineage>
        <taxon>Bacteria</taxon>
        <taxon>Pseudomonadati</taxon>
        <taxon>Pseudomonadota</taxon>
        <taxon>Alphaproteobacteria</taxon>
        <taxon>Rhodobacterales</taxon>
        <taxon>Roseobacteraceae</taxon>
        <taxon>Roseisalinus</taxon>
    </lineage>
</organism>
<evidence type="ECO:0000256" key="1">
    <source>
        <dbReference type="ARBA" id="ARBA00008007"/>
    </source>
</evidence>
<keyword evidence="4" id="KW-1185">Reference proteome</keyword>
<dbReference type="SUPFAM" id="SSF53271">
    <property type="entry name" value="PRTase-like"/>
    <property type="match status" value="1"/>
</dbReference>
<dbReference type="EMBL" id="FWFZ01000004">
    <property type="protein sequence ID" value="SLN32780.1"/>
    <property type="molecule type" value="Genomic_DNA"/>
</dbReference>
<dbReference type="PANTHER" id="PTHR47505">
    <property type="entry name" value="DNA UTILIZATION PROTEIN YHGH"/>
    <property type="match status" value="1"/>
</dbReference>
<reference evidence="3 4" key="1">
    <citation type="submission" date="2017-03" db="EMBL/GenBank/DDBJ databases">
        <authorList>
            <person name="Afonso C.L."/>
            <person name="Miller P.J."/>
            <person name="Scott M.A."/>
            <person name="Spackman E."/>
            <person name="Goraichik I."/>
            <person name="Dimitrov K.M."/>
            <person name="Suarez D.L."/>
            <person name="Swayne D.E."/>
        </authorList>
    </citation>
    <scope>NUCLEOTIDE SEQUENCE [LARGE SCALE GENOMIC DNA]</scope>
    <source>
        <strain evidence="3 4">CECT 7023</strain>
    </source>
</reference>
<comment type="similarity">
    <text evidence="1">Belongs to the ComF/GntX family.</text>
</comment>
<dbReference type="CDD" id="cd06223">
    <property type="entry name" value="PRTases_typeI"/>
    <property type="match status" value="1"/>
</dbReference>
<dbReference type="InterPro" id="IPR029057">
    <property type="entry name" value="PRTase-like"/>
</dbReference>
<evidence type="ECO:0000313" key="3">
    <source>
        <dbReference type="EMBL" id="SLN32780.1"/>
    </source>
</evidence>
<dbReference type="InterPro" id="IPR051910">
    <property type="entry name" value="ComF/GntX_DNA_util-trans"/>
</dbReference>
<dbReference type="AlphaFoldDB" id="A0A1Y5S9K4"/>
<proteinExistence type="inferred from homology"/>
<gene>
    <name evidence="3" type="ORF">ROA7023_01144</name>
</gene>
<accession>A0A1Y5S9K4</accession>
<dbReference type="OrthoDB" id="9779910at2"/>
<dbReference type="Pfam" id="PF18912">
    <property type="entry name" value="DZR_2"/>
    <property type="match status" value="1"/>
</dbReference>
<dbReference type="PANTHER" id="PTHR47505:SF1">
    <property type="entry name" value="DNA UTILIZATION PROTEIN YHGH"/>
    <property type="match status" value="1"/>
</dbReference>
<evidence type="ECO:0000259" key="2">
    <source>
        <dbReference type="Pfam" id="PF18912"/>
    </source>
</evidence>
<feature type="domain" description="Double zinc ribbon" evidence="2">
    <location>
        <begin position="4"/>
        <end position="64"/>
    </location>
</feature>
<dbReference type="Proteomes" id="UP000193900">
    <property type="component" value="Unassembled WGS sequence"/>
</dbReference>
<protein>
    <submittedName>
        <fullName evidence="3">DNA utilization protein GntX</fullName>
    </submittedName>
</protein>
<sequence>MESALRVLYPSQCLLCDERTATDFALCGGCWAETPFVTGTCCDQCGAPLPGEEEDGGRILCDDCIAAPPPWEQGRTALEYKGKARQLVLALKHGDRTDLAGPAGRWMAGVAGPLLEDDTVLVPVPLHWTRLLGRRYNQSALLAHAIGKETGRKVIPDLLTRRVRTASLGGKTSKERFATLTEAIVPRGRGRLDGQPVLLIDDVMTSGATLGAAAEAACAAGAGSVRVLTLARATKDT</sequence>
<name>A0A1Y5S9K4_9RHOB</name>
<dbReference type="InterPro" id="IPR000836">
    <property type="entry name" value="PRTase_dom"/>
</dbReference>